<proteinExistence type="predicted"/>
<reference evidence="2 3" key="1">
    <citation type="journal article" date="2024" name="J Genomics">
        <title>Draft genome sequencing and assembly of Favolaschia claudopus CIRM-BRFM 2984 isolated from oak limbs.</title>
        <authorList>
            <person name="Navarro D."/>
            <person name="Drula E."/>
            <person name="Chaduli D."/>
            <person name="Cazenave R."/>
            <person name="Ahrendt S."/>
            <person name="Wang J."/>
            <person name="Lipzen A."/>
            <person name="Daum C."/>
            <person name="Barry K."/>
            <person name="Grigoriev I.V."/>
            <person name="Favel A."/>
            <person name="Rosso M.N."/>
            <person name="Martin F."/>
        </authorList>
    </citation>
    <scope>NUCLEOTIDE SEQUENCE [LARGE SCALE GENOMIC DNA]</scope>
    <source>
        <strain evidence="2 3">CIRM-BRFM 2984</strain>
    </source>
</reference>
<dbReference type="AlphaFoldDB" id="A0AAW0E7D0"/>
<feature type="region of interest" description="Disordered" evidence="1">
    <location>
        <begin position="1"/>
        <end position="37"/>
    </location>
</feature>
<name>A0AAW0E7D0_9AGAR</name>
<gene>
    <name evidence="2" type="ORF">R3P38DRAFT_3168252</name>
</gene>
<organism evidence="2 3">
    <name type="scientific">Favolaschia claudopus</name>
    <dbReference type="NCBI Taxonomy" id="2862362"/>
    <lineage>
        <taxon>Eukaryota</taxon>
        <taxon>Fungi</taxon>
        <taxon>Dikarya</taxon>
        <taxon>Basidiomycota</taxon>
        <taxon>Agaricomycotina</taxon>
        <taxon>Agaricomycetes</taxon>
        <taxon>Agaricomycetidae</taxon>
        <taxon>Agaricales</taxon>
        <taxon>Marasmiineae</taxon>
        <taxon>Mycenaceae</taxon>
        <taxon>Favolaschia</taxon>
    </lineage>
</organism>
<protein>
    <submittedName>
        <fullName evidence="2">Uncharacterized protein</fullName>
    </submittedName>
</protein>
<dbReference type="EMBL" id="JAWWNJ010000003">
    <property type="protein sequence ID" value="KAK7059803.1"/>
    <property type="molecule type" value="Genomic_DNA"/>
</dbReference>
<evidence type="ECO:0000313" key="2">
    <source>
        <dbReference type="EMBL" id="KAK7059803.1"/>
    </source>
</evidence>
<accession>A0AAW0E7D0</accession>
<keyword evidence="3" id="KW-1185">Reference proteome</keyword>
<evidence type="ECO:0000313" key="3">
    <source>
        <dbReference type="Proteomes" id="UP001362999"/>
    </source>
</evidence>
<dbReference type="Proteomes" id="UP001362999">
    <property type="component" value="Unassembled WGS sequence"/>
</dbReference>
<comment type="caution">
    <text evidence="2">The sequence shown here is derived from an EMBL/GenBank/DDBJ whole genome shotgun (WGS) entry which is preliminary data.</text>
</comment>
<evidence type="ECO:0000256" key="1">
    <source>
        <dbReference type="SAM" id="MobiDB-lite"/>
    </source>
</evidence>
<sequence>MSIDHILNPTTEETLSLKSPIPEQQAPEKDLSAEQQVPLVSVSSTSLAQMQAPPTRSVLSPVIDSSQLAERVWPSKPLDLVVPPPNPYKLFFRNTHDLDSSSESESESDERSIQLFHQILSQLPQTSAYTSWSMQPGYHFYHIRRVVRKIPPLSAAYEVDDSPPTSVSASQTAAGPWYLSAAASESDEWDELDEEEAAGVGDEEDDVTVARSDGMSPFLEDIYAANAPEYAGLQSEREDCSAARESQLSLGDNLASDPLAQAEGRLIVGLQKLQ</sequence>
<feature type="compositionally biased region" description="Polar residues" evidence="1">
    <location>
        <begin position="8"/>
        <end position="17"/>
    </location>
</feature>